<dbReference type="SUPFAM" id="SSF52172">
    <property type="entry name" value="CheY-like"/>
    <property type="match status" value="1"/>
</dbReference>
<evidence type="ECO:0000256" key="4">
    <source>
        <dbReference type="ARBA" id="ARBA00023012"/>
    </source>
</evidence>
<evidence type="ECO:0000256" key="2">
    <source>
        <dbReference type="ARBA" id="ARBA00022490"/>
    </source>
</evidence>
<reference evidence="11 12" key="1">
    <citation type="submission" date="2019-10" db="EMBL/GenBank/DDBJ databases">
        <title>Description of Paenibacillus pedi sp. nov.</title>
        <authorList>
            <person name="Carlier A."/>
            <person name="Qi S."/>
        </authorList>
    </citation>
    <scope>NUCLEOTIDE SEQUENCE [LARGE SCALE GENOMIC DNA]</scope>
    <source>
        <strain evidence="11 12">LMG 31457</strain>
    </source>
</reference>
<evidence type="ECO:0000259" key="9">
    <source>
        <dbReference type="PROSITE" id="PS01124"/>
    </source>
</evidence>
<feature type="domain" description="Response regulatory" evidence="10">
    <location>
        <begin position="2"/>
        <end position="119"/>
    </location>
</feature>
<keyword evidence="3 8" id="KW-0597">Phosphoprotein</keyword>
<keyword evidence="12" id="KW-1185">Reference proteome</keyword>
<dbReference type="InterPro" id="IPR001789">
    <property type="entry name" value="Sig_transdc_resp-reg_receiver"/>
</dbReference>
<keyword evidence="7" id="KW-0804">Transcription</keyword>
<dbReference type="InterPro" id="IPR051552">
    <property type="entry name" value="HptR"/>
</dbReference>
<dbReference type="InterPro" id="IPR011006">
    <property type="entry name" value="CheY-like_superfamily"/>
</dbReference>
<evidence type="ECO:0000259" key="10">
    <source>
        <dbReference type="PROSITE" id="PS50110"/>
    </source>
</evidence>
<sequence>MNIIIADDERLIRSSLSSMLDELEIQVHVVGEAKNGEELVELVERLAPDLVFVDIRMPKLTGLDAIKKVKDTAPSTQWVILSGFADFEYAREALQLGVQDYLLKPVTPEELHSCVSKMYRVFKDDIAAANRVFEHEVILFVNGSRSVHDFNDDPNFKYLGYIFYFDSYLTEKEKVHIRTQFMNRMQDQLDGLLSSRTIRFSLATLQNGNFAIIITWNTDPHSDGEKVKTEMENEIEQTVNLFSNDTFLTTAFKTGSCSDLQQIIEQFRTLDKLSMLRSIVTNRVVPLSGLNHLEKQSGLLNVANHLETMYKFIQEKDFFNYSKEHTLFKKALSEKDVQTSTISAVSNYFNVSINFTMPPGSSQNEWLAALISHVENMLRESPGEERLQGDWIQQVIHYVNENYMKEISIGQIAGEFHVTPNYLSSLFHKKHGTTFVKFLTETRMLKAKELLLKNPMMKVQQVAEEVGYLSTRHFTKLFVEYFGCYPSEVNKKK</sequence>
<dbReference type="EMBL" id="WHNZ01000081">
    <property type="protein sequence ID" value="NOV04351.1"/>
    <property type="molecule type" value="Genomic_DNA"/>
</dbReference>
<dbReference type="InterPro" id="IPR009057">
    <property type="entry name" value="Homeodomain-like_sf"/>
</dbReference>
<proteinExistence type="predicted"/>
<evidence type="ECO:0000256" key="7">
    <source>
        <dbReference type="ARBA" id="ARBA00023163"/>
    </source>
</evidence>
<accession>A0ABX1ZWC1</accession>
<evidence type="ECO:0000256" key="5">
    <source>
        <dbReference type="ARBA" id="ARBA00023015"/>
    </source>
</evidence>
<dbReference type="SMART" id="SM00448">
    <property type="entry name" value="REC"/>
    <property type="match status" value="1"/>
</dbReference>
<dbReference type="InterPro" id="IPR018060">
    <property type="entry name" value="HTH_AraC"/>
</dbReference>
<dbReference type="Gene3D" id="1.10.10.60">
    <property type="entry name" value="Homeodomain-like"/>
    <property type="match status" value="2"/>
</dbReference>
<dbReference type="SMART" id="SM00342">
    <property type="entry name" value="HTH_ARAC"/>
    <property type="match status" value="1"/>
</dbReference>
<dbReference type="PROSITE" id="PS01124">
    <property type="entry name" value="HTH_ARAC_FAMILY_2"/>
    <property type="match status" value="1"/>
</dbReference>
<feature type="modified residue" description="4-aspartylphosphate" evidence="8">
    <location>
        <position position="54"/>
    </location>
</feature>
<evidence type="ECO:0000313" key="12">
    <source>
        <dbReference type="Proteomes" id="UP000618579"/>
    </source>
</evidence>
<dbReference type="PANTHER" id="PTHR42713">
    <property type="entry name" value="HISTIDINE KINASE-RELATED"/>
    <property type="match status" value="1"/>
</dbReference>
<comment type="caution">
    <text evidence="11">The sequence shown here is derived from an EMBL/GenBank/DDBJ whole genome shotgun (WGS) entry which is preliminary data.</text>
</comment>
<dbReference type="PROSITE" id="PS50110">
    <property type="entry name" value="RESPONSE_REGULATORY"/>
    <property type="match status" value="1"/>
</dbReference>
<comment type="subcellular location">
    <subcellularLocation>
        <location evidence="1">Cytoplasm</location>
    </subcellularLocation>
</comment>
<evidence type="ECO:0000256" key="6">
    <source>
        <dbReference type="ARBA" id="ARBA00023125"/>
    </source>
</evidence>
<organism evidence="11 12">
    <name type="scientific">Paenibacillus planticolens</name>
    <dbReference type="NCBI Taxonomy" id="2654976"/>
    <lineage>
        <taxon>Bacteria</taxon>
        <taxon>Bacillati</taxon>
        <taxon>Bacillota</taxon>
        <taxon>Bacilli</taxon>
        <taxon>Bacillales</taxon>
        <taxon>Paenibacillaceae</taxon>
        <taxon>Paenibacillus</taxon>
    </lineage>
</organism>
<evidence type="ECO:0000256" key="1">
    <source>
        <dbReference type="ARBA" id="ARBA00004496"/>
    </source>
</evidence>
<evidence type="ECO:0000256" key="8">
    <source>
        <dbReference type="PROSITE-ProRule" id="PRU00169"/>
    </source>
</evidence>
<dbReference type="Pfam" id="PF12833">
    <property type="entry name" value="HTH_18"/>
    <property type="match status" value="1"/>
</dbReference>
<keyword evidence="2" id="KW-0963">Cytoplasm</keyword>
<evidence type="ECO:0000313" key="11">
    <source>
        <dbReference type="EMBL" id="NOV04351.1"/>
    </source>
</evidence>
<dbReference type="CDD" id="cd17536">
    <property type="entry name" value="REC_YesN-like"/>
    <property type="match status" value="1"/>
</dbReference>
<gene>
    <name evidence="11" type="ORF">GC097_30700</name>
</gene>
<feature type="domain" description="HTH araC/xylS-type" evidence="9">
    <location>
        <begin position="393"/>
        <end position="492"/>
    </location>
</feature>
<keyword evidence="4" id="KW-0902">Two-component regulatory system</keyword>
<keyword evidence="5" id="KW-0805">Transcription regulation</keyword>
<dbReference type="SUPFAM" id="SSF46689">
    <property type="entry name" value="Homeodomain-like"/>
    <property type="match status" value="2"/>
</dbReference>
<dbReference type="Pfam" id="PF00072">
    <property type="entry name" value="Response_reg"/>
    <property type="match status" value="1"/>
</dbReference>
<dbReference type="Proteomes" id="UP000618579">
    <property type="component" value="Unassembled WGS sequence"/>
</dbReference>
<name>A0ABX1ZWC1_9BACL</name>
<dbReference type="RefSeq" id="WP_171687154.1">
    <property type="nucleotide sequence ID" value="NZ_WHNZ01000081.1"/>
</dbReference>
<evidence type="ECO:0000256" key="3">
    <source>
        <dbReference type="ARBA" id="ARBA00022553"/>
    </source>
</evidence>
<protein>
    <submittedName>
        <fullName evidence="11">Response regulator</fullName>
    </submittedName>
</protein>
<dbReference type="Gene3D" id="3.40.50.2300">
    <property type="match status" value="1"/>
</dbReference>
<keyword evidence="6" id="KW-0238">DNA-binding</keyword>
<dbReference type="PANTHER" id="PTHR42713:SF3">
    <property type="entry name" value="TRANSCRIPTIONAL REGULATORY PROTEIN HPTR"/>
    <property type="match status" value="1"/>
</dbReference>